<dbReference type="RefSeq" id="WP_013178941.1">
    <property type="nucleotide sequence ID" value="NC_014221.1"/>
</dbReference>
<dbReference type="PROSITE" id="PS01031">
    <property type="entry name" value="SHSP"/>
    <property type="match status" value="1"/>
</dbReference>
<gene>
    <name evidence="5" type="ordered locus">Trad_2471</name>
</gene>
<dbReference type="EMBL" id="CP002049">
    <property type="protein sequence ID" value="ADI15579.1"/>
    <property type="molecule type" value="Genomic_DNA"/>
</dbReference>
<reference evidence="6" key="1">
    <citation type="submission" date="2010-05" db="EMBL/GenBank/DDBJ databases">
        <title>The complete genome of Truepera radiovictris DSM 17093.</title>
        <authorList>
            <consortium name="US DOE Joint Genome Institute (JGI-PGF)"/>
            <person name="Lucas S."/>
            <person name="Copeland A."/>
            <person name="Lapidus A."/>
            <person name="Glavina del Rio T."/>
            <person name="Dalin E."/>
            <person name="Tice H."/>
            <person name="Bruce D."/>
            <person name="Goodwin L."/>
            <person name="Pitluck S."/>
            <person name="Kyrpides N."/>
            <person name="Mavromatis K."/>
            <person name="Ovchinnikova G."/>
            <person name="Munk A.C."/>
            <person name="Detter J.C."/>
            <person name="Han C."/>
            <person name="Tapia R."/>
            <person name="Land M."/>
            <person name="Hauser L."/>
            <person name="Markowitz V."/>
            <person name="Cheng J.-F."/>
            <person name="Hugenholtz P."/>
            <person name="Woyke T."/>
            <person name="Wu D."/>
            <person name="Tindall B."/>
            <person name="Pomrenke H.G."/>
            <person name="Brambilla E."/>
            <person name="Klenk H.-P."/>
            <person name="Eisen J.A."/>
        </authorList>
    </citation>
    <scope>NUCLEOTIDE SEQUENCE [LARGE SCALE GENOMIC DNA]</scope>
    <source>
        <strain evidence="6">DSM 17093 / CIP 108686 / LMG 22925 / RQ-24</strain>
    </source>
</reference>
<feature type="region of interest" description="Disordered" evidence="3">
    <location>
        <begin position="127"/>
        <end position="154"/>
    </location>
</feature>
<dbReference type="PANTHER" id="PTHR11527">
    <property type="entry name" value="HEAT-SHOCK PROTEIN 20 FAMILY MEMBER"/>
    <property type="match status" value="1"/>
</dbReference>
<proteinExistence type="inferred from homology"/>
<dbReference type="InterPro" id="IPR008978">
    <property type="entry name" value="HSP20-like_chaperone"/>
</dbReference>
<evidence type="ECO:0000313" key="5">
    <source>
        <dbReference type="EMBL" id="ADI15579.1"/>
    </source>
</evidence>
<evidence type="ECO:0000313" key="6">
    <source>
        <dbReference type="Proteomes" id="UP000000379"/>
    </source>
</evidence>
<dbReference type="InterPro" id="IPR002068">
    <property type="entry name" value="A-crystallin/Hsp20_dom"/>
</dbReference>
<comment type="similarity">
    <text evidence="1 2">Belongs to the small heat shock protein (HSP20) family.</text>
</comment>
<feature type="compositionally biased region" description="Polar residues" evidence="3">
    <location>
        <begin position="136"/>
        <end position="154"/>
    </location>
</feature>
<sequence>MLQSWNPWQELEEMQRRLNRLVRADEGATSWAPATDIVEDNEGLYIYMDLPDVDDGSLEVSSEQNSLSVKATRTYQKSESQTVHYQGRPKGEFARSFNIPSSFDLTKVKASYDNGVLTLLIPRSESTKPRKIEVSTGRTHQGHQAVTQDAQSGQ</sequence>
<dbReference type="CDD" id="cd06464">
    <property type="entry name" value="ACD_sHsps-like"/>
    <property type="match status" value="1"/>
</dbReference>
<evidence type="ECO:0000256" key="3">
    <source>
        <dbReference type="SAM" id="MobiDB-lite"/>
    </source>
</evidence>
<evidence type="ECO:0000256" key="1">
    <source>
        <dbReference type="PROSITE-ProRule" id="PRU00285"/>
    </source>
</evidence>
<name>D7CTB6_TRURR</name>
<evidence type="ECO:0000259" key="4">
    <source>
        <dbReference type="PROSITE" id="PS01031"/>
    </source>
</evidence>
<organism evidence="5 6">
    <name type="scientific">Truepera radiovictrix (strain DSM 17093 / CIP 108686 / LMG 22925 / RQ-24)</name>
    <dbReference type="NCBI Taxonomy" id="649638"/>
    <lineage>
        <taxon>Bacteria</taxon>
        <taxon>Thermotogati</taxon>
        <taxon>Deinococcota</taxon>
        <taxon>Deinococci</taxon>
        <taxon>Trueperales</taxon>
        <taxon>Trueperaceae</taxon>
        <taxon>Truepera</taxon>
    </lineage>
</organism>
<dbReference type="Pfam" id="PF00011">
    <property type="entry name" value="HSP20"/>
    <property type="match status" value="1"/>
</dbReference>
<reference evidence="5 6" key="2">
    <citation type="journal article" date="2011" name="Stand. Genomic Sci.">
        <title>Complete genome sequence of Truepera radiovictrix type strain (RQ-24).</title>
        <authorList>
            <person name="Ivanova N."/>
            <person name="Rohde C."/>
            <person name="Munk C."/>
            <person name="Nolan M."/>
            <person name="Lucas S."/>
            <person name="Del Rio T.G."/>
            <person name="Tice H."/>
            <person name="Deshpande S."/>
            <person name="Cheng J.F."/>
            <person name="Tapia R."/>
            <person name="Han C."/>
            <person name="Goodwin L."/>
            <person name="Pitluck S."/>
            <person name="Liolios K."/>
            <person name="Mavromatis K."/>
            <person name="Mikhailova N."/>
            <person name="Pati A."/>
            <person name="Chen A."/>
            <person name="Palaniappan K."/>
            <person name="Land M."/>
            <person name="Hauser L."/>
            <person name="Chang Y.J."/>
            <person name="Jeffries C.D."/>
            <person name="Brambilla E."/>
            <person name="Rohde M."/>
            <person name="Goker M."/>
            <person name="Tindall B.J."/>
            <person name="Woyke T."/>
            <person name="Bristow J."/>
            <person name="Eisen J.A."/>
            <person name="Markowitz V."/>
            <person name="Hugenholtz P."/>
            <person name="Kyrpides N.C."/>
            <person name="Klenk H.P."/>
            <person name="Lapidus A."/>
        </authorList>
    </citation>
    <scope>NUCLEOTIDE SEQUENCE [LARGE SCALE GENOMIC DNA]</scope>
    <source>
        <strain evidence="6">DSM 17093 / CIP 108686 / LMG 22925 / RQ-24</strain>
    </source>
</reference>
<dbReference type="eggNOG" id="COG0071">
    <property type="taxonomic scope" value="Bacteria"/>
</dbReference>
<accession>D7CTB6</accession>
<dbReference type="Gene3D" id="2.60.40.790">
    <property type="match status" value="1"/>
</dbReference>
<dbReference type="AlphaFoldDB" id="D7CTB6"/>
<dbReference type="KEGG" id="tra:Trad_2471"/>
<keyword evidence="5" id="KW-0346">Stress response</keyword>
<feature type="domain" description="SHSP" evidence="4">
    <location>
        <begin position="26"/>
        <end position="137"/>
    </location>
</feature>
<dbReference type="InterPro" id="IPR031107">
    <property type="entry name" value="Small_HSP"/>
</dbReference>
<dbReference type="SUPFAM" id="SSF49764">
    <property type="entry name" value="HSP20-like chaperones"/>
    <property type="match status" value="1"/>
</dbReference>
<keyword evidence="6" id="KW-1185">Reference proteome</keyword>
<protein>
    <submittedName>
        <fullName evidence="5">Heat shock protein Hsp20</fullName>
    </submittedName>
</protein>
<evidence type="ECO:0000256" key="2">
    <source>
        <dbReference type="RuleBase" id="RU003616"/>
    </source>
</evidence>
<dbReference type="HOGENOM" id="CLU_046737_9_0_0"/>
<dbReference type="STRING" id="649638.Trad_2471"/>
<dbReference type="Proteomes" id="UP000000379">
    <property type="component" value="Chromosome"/>
</dbReference>
<dbReference type="OrthoDB" id="9811615at2"/>